<dbReference type="GO" id="GO:0019068">
    <property type="term" value="P:virion assembly"/>
    <property type="evidence" value="ECO:0007669"/>
    <property type="project" value="InterPro"/>
</dbReference>
<keyword evidence="2" id="KW-1185">Reference proteome</keyword>
<evidence type="ECO:0000313" key="2">
    <source>
        <dbReference type="Proteomes" id="UP000585665"/>
    </source>
</evidence>
<proteinExistence type="predicted"/>
<dbReference type="InterPro" id="IPR053734">
    <property type="entry name" value="Phage_Head-Tail_Connect_sf"/>
</dbReference>
<protein>
    <submittedName>
        <fullName evidence="1">Uncharacterized protein</fullName>
    </submittedName>
</protein>
<dbReference type="InterPro" id="IPR008018">
    <property type="entry name" value="Phage_tail_attach_FII"/>
</dbReference>
<sequence length="126" mass="13442">MSIDWDGLVLDACQDTFGEPVVWQSSQLPSPVSITGIFSDGYRAADLIGGDDGVSPVHISASVPMLGVQLSQFTVAPLQGDLMTVRGVTWRVREVQPDSFGAARLELVCADGENDPLPCGVAQPRW</sequence>
<dbReference type="Gene3D" id="2.40.10.180">
    <property type="entry name" value="Phage tail proteins"/>
    <property type="match status" value="1"/>
</dbReference>
<gene>
    <name evidence="1" type="ORF">HUK82_00280</name>
</gene>
<organism evidence="1 2">
    <name type="scientific">Ameyamaea chiangmaiensis</name>
    <dbReference type="NCBI Taxonomy" id="442969"/>
    <lineage>
        <taxon>Bacteria</taxon>
        <taxon>Pseudomonadati</taxon>
        <taxon>Pseudomonadota</taxon>
        <taxon>Alphaproteobacteria</taxon>
        <taxon>Acetobacterales</taxon>
        <taxon>Acetobacteraceae</taxon>
        <taxon>Ameyamaea</taxon>
    </lineage>
</organism>
<reference evidence="1 2" key="1">
    <citation type="submission" date="2020-06" db="EMBL/GenBank/DDBJ databases">
        <title>Description of novel acetic acid bacteria.</title>
        <authorList>
            <person name="Sombolestani A."/>
        </authorList>
    </citation>
    <scope>NUCLEOTIDE SEQUENCE [LARGE SCALE GENOMIC DNA]</scope>
    <source>
        <strain evidence="1 2">LMG 27010</strain>
    </source>
</reference>
<comment type="caution">
    <text evidence="1">The sequence shown here is derived from an EMBL/GenBank/DDBJ whole genome shotgun (WGS) entry which is preliminary data.</text>
</comment>
<dbReference type="Pfam" id="PF05354">
    <property type="entry name" value="Phage_attach"/>
    <property type="match status" value="1"/>
</dbReference>
<dbReference type="RefSeq" id="WP_176612026.1">
    <property type="nucleotide sequence ID" value="NZ_JABXXR010000001.1"/>
</dbReference>
<evidence type="ECO:0000313" key="1">
    <source>
        <dbReference type="EMBL" id="NVN39002.1"/>
    </source>
</evidence>
<name>A0A850PAR2_9PROT</name>
<accession>A0A850PAR2</accession>
<dbReference type="EMBL" id="JABXXR010000001">
    <property type="protein sequence ID" value="NVN39002.1"/>
    <property type="molecule type" value="Genomic_DNA"/>
</dbReference>
<dbReference type="Proteomes" id="UP000585665">
    <property type="component" value="Unassembled WGS sequence"/>
</dbReference>
<dbReference type="AlphaFoldDB" id="A0A850PAR2"/>